<dbReference type="Pfam" id="PF13347">
    <property type="entry name" value="MFS_2"/>
    <property type="match status" value="1"/>
</dbReference>
<dbReference type="EMBL" id="HF563609">
    <property type="protein sequence ID" value="CCP25007.1"/>
    <property type="molecule type" value="Genomic_DNA"/>
</dbReference>
<sequence length="455" mass="49981">MIAVEPKKVTSKLINSYGLVDFTFNLMMMVAVSYYAYFLTDIAMISAATMGTILLIARICDMISVPITGGIIQSAQLKWGQFRSWILVAPPFTCIFFILMFTNPSFDPAIKAIFLGTCYVIAHVCVNLAYNAHMGMMGILARTPEDQMKLSQRKIQFQTASNIAFALTCMPLVRFFGMGDEGRGFLITVTIFAVIQVLGYWNLFRISEGYDVYTPNENTGKGRTSLSVKEMFEQIYMNSQLLTLLFVNSMTSMSMFAISALLSYYYKYVIGNLDMISVHLFFMSLSSFAGSLIAPVIVKKLGKKPTFIFSTSINGIAYIILRLTGGRDPAIFIALVSLGALLGASGMSIGPALYSDTVEYGRWKTGKDGRAFIMSMFSMPIKIGVALSGAVVGYGLALIGYDPTAEVTAELVNGIVNLTTLIPIICAIVSALLFALFYKLTDEKVVESIKLNEEN</sequence>
<dbReference type="GO" id="GO:0005886">
    <property type="term" value="C:plasma membrane"/>
    <property type="evidence" value="ECO:0007669"/>
    <property type="project" value="TreeGrafter"/>
</dbReference>
<feature type="transmembrane region" description="Helical" evidence="1">
    <location>
        <begin position="305"/>
        <end position="324"/>
    </location>
</feature>
<dbReference type="InterPro" id="IPR036259">
    <property type="entry name" value="MFS_trans_sf"/>
</dbReference>
<dbReference type="OrthoDB" id="9764596at2"/>
<feature type="transmembrane region" description="Helical" evidence="1">
    <location>
        <begin position="421"/>
        <end position="440"/>
    </location>
</feature>
<evidence type="ECO:0000313" key="2">
    <source>
        <dbReference type="EMBL" id="CCP25007.1"/>
    </source>
</evidence>
<gene>
    <name evidence="2" type="ordered locus">TEPIRE1_0330</name>
</gene>
<dbReference type="NCBIfam" id="TIGR00792">
    <property type="entry name" value="gph"/>
    <property type="match status" value="1"/>
</dbReference>
<reference evidence="3" key="1">
    <citation type="journal article" date="2013" name="Genome Announc.">
        <title>First genome sequence of a syntrophic acetate-oxidizing bacterium, Tepidanaerobacter acetatoxydans strain Re1.</title>
        <authorList>
            <person name="Manzoor S."/>
            <person name="Bongcam-Rudloff E."/>
            <person name="Schnurer A."/>
            <person name="Muller B."/>
        </authorList>
    </citation>
    <scope>NUCLEOTIDE SEQUENCE [LARGE SCALE GENOMIC DNA]</scope>
    <source>
        <strain evidence="3">Re1</strain>
    </source>
</reference>
<proteinExistence type="predicted"/>
<dbReference type="HOGENOM" id="CLU_027408_0_3_9"/>
<evidence type="ECO:0000256" key="1">
    <source>
        <dbReference type="SAM" id="Phobius"/>
    </source>
</evidence>
<dbReference type="GO" id="GO:0006814">
    <property type="term" value="P:sodium ion transport"/>
    <property type="evidence" value="ECO:0007669"/>
    <property type="project" value="InterPro"/>
</dbReference>
<feature type="transmembrane region" description="Helical" evidence="1">
    <location>
        <begin position="155"/>
        <end position="173"/>
    </location>
</feature>
<feature type="transmembrane region" description="Helical" evidence="1">
    <location>
        <begin position="330"/>
        <end position="354"/>
    </location>
</feature>
<dbReference type="PANTHER" id="PTHR11328:SF24">
    <property type="entry name" value="MAJOR FACILITATOR SUPERFAMILY (MFS) PROFILE DOMAIN-CONTAINING PROTEIN"/>
    <property type="match status" value="1"/>
</dbReference>
<evidence type="ECO:0000313" key="3">
    <source>
        <dbReference type="Proteomes" id="UP000010802"/>
    </source>
</evidence>
<dbReference type="KEGG" id="tep:TepRe1_0296"/>
<feature type="transmembrane region" description="Helical" evidence="1">
    <location>
        <begin position="185"/>
        <end position="204"/>
    </location>
</feature>
<dbReference type="PANTHER" id="PTHR11328">
    <property type="entry name" value="MAJOR FACILITATOR SUPERFAMILY DOMAIN-CONTAINING PROTEIN"/>
    <property type="match status" value="1"/>
</dbReference>
<protein>
    <submittedName>
        <fullName evidence="2">Sugar (Glycoside-Pentoside-Hexuronide) transporter</fullName>
    </submittedName>
</protein>
<keyword evidence="1" id="KW-0812">Transmembrane</keyword>
<feature type="transmembrane region" description="Helical" evidence="1">
    <location>
        <begin position="241"/>
        <end position="266"/>
    </location>
</feature>
<name>F4LTG8_TEPAE</name>
<dbReference type="Gene3D" id="1.20.1250.20">
    <property type="entry name" value="MFS general substrate transporter like domains"/>
    <property type="match status" value="1"/>
</dbReference>
<keyword evidence="3" id="KW-1185">Reference proteome</keyword>
<feature type="transmembrane region" description="Helical" evidence="1">
    <location>
        <begin position="383"/>
        <end position="401"/>
    </location>
</feature>
<dbReference type="eggNOG" id="COG2211">
    <property type="taxonomic scope" value="Bacteria"/>
</dbReference>
<dbReference type="Proteomes" id="UP000010802">
    <property type="component" value="Chromosome"/>
</dbReference>
<dbReference type="InterPro" id="IPR039672">
    <property type="entry name" value="MFS_2"/>
</dbReference>
<accession>F4LTG8</accession>
<keyword evidence="1" id="KW-1133">Transmembrane helix</keyword>
<dbReference type="SUPFAM" id="SSF103473">
    <property type="entry name" value="MFS general substrate transporter"/>
    <property type="match status" value="1"/>
</dbReference>
<dbReference type="PATRIC" id="fig|1209989.3.peg.345"/>
<dbReference type="AlphaFoldDB" id="F4LTG8"/>
<organism evidence="2 3">
    <name type="scientific">Tepidanaerobacter acetatoxydans (strain DSM 21804 / JCM 16047 / Re1)</name>
    <dbReference type="NCBI Taxonomy" id="1209989"/>
    <lineage>
        <taxon>Bacteria</taxon>
        <taxon>Bacillati</taxon>
        <taxon>Bacillota</taxon>
        <taxon>Clostridia</taxon>
        <taxon>Thermosediminibacterales</taxon>
        <taxon>Tepidanaerobacteraceae</taxon>
        <taxon>Tepidanaerobacter</taxon>
    </lineage>
</organism>
<dbReference type="GO" id="GO:0008643">
    <property type="term" value="P:carbohydrate transport"/>
    <property type="evidence" value="ECO:0007669"/>
    <property type="project" value="InterPro"/>
</dbReference>
<keyword evidence="1" id="KW-0472">Membrane</keyword>
<dbReference type="RefSeq" id="WP_013777423.1">
    <property type="nucleotide sequence ID" value="NC_015519.1"/>
</dbReference>
<accession>L0RZN1</accession>
<dbReference type="STRING" id="1209989.TepRe1_0296"/>
<feature type="transmembrane region" description="Helical" evidence="1">
    <location>
        <begin position="113"/>
        <end position="134"/>
    </location>
</feature>
<feature type="transmembrane region" description="Helical" evidence="1">
    <location>
        <begin position="82"/>
        <end position="101"/>
    </location>
</feature>
<dbReference type="InterPro" id="IPR001927">
    <property type="entry name" value="Na/Gal_symport"/>
</dbReference>
<feature type="transmembrane region" description="Helical" evidence="1">
    <location>
        <begin position="17"/>
        <end position="36"/>
    </location>
</feature>
<feature type="transmembrane region" description="Helical" evidence="1">
    <location>
        <begin position="42"/>
        <end position="61"/>
    </location>
</feature>
<feature type="transmembrane region" description="Helical" evidence="1">
    <location>
        <begin position="278"/>
        <end position="298"/>
    </location>
</feature>
<dbReference type="GO" id="GO:0015293">
    <property type="term" value="F:symporter activity"/>
    <property type="evidence" value="ECO:0007669"/>
    <property type="project" value="InterPro"/>
</dbReference>
<dbReference type="KEGG" id="tae:TepiRe1_0330"/>